<sequence length="479" mass="51489">MNKAKFSIAALQMSIILFYFAESMETGSPIAVGSLKFSLFAICLTLGAFSPDRFGKRPRLNLFSMANTPAFTGMSSQLERIMSQYSGFSDNNPYKMNSDMYSNMVGSLPWYAFQGTNGSIFNQMLMENLRAAQEWESQYQLSLEDREYNSEASTAQRMQEAGLNPDLLGLSTDASSTLGSSVDNSDPTNFSALQDAASGFNAAISTISEAANVAFSMYSGIMGINAQLYSQDLAFMDTALSSAKVSLDTAALDSATENLSDGSKRFDILGALEKIKSSGTLNGTDTADIINSAKSFFRTNRGKNAFSTQANIYLGSSEMYSNVAKKASSLNNNLTDLAKSASEHAALVEGTIEDEFGKIAVLTIDAQASSAQLLNQSNQSQMDYLSVYNAKTAAKATNAQNTAQISTADFDKIKSDYATKLYNTLITDSQGKGPGASFAKVMLYQLAMNGTFSTLLSSTTSSVGNVISGFNPFARLFKR</sequence>
<accession>A0AAU8B4K8</accession>
<dbReference type="EMBL" id="PP511774">
    <property type="protein sequence ID" value="XCD07264.1"/>
    <property type="molecule type" value="Genomic_DNA"/>
</dbReference>
<name>A0AAU8B4K8_9VIRU</name>
<organism evidence="1">
    <name type="scientific">Dulem virus 268</name>
    <dbReference type="NCBI Taxonomy" id="3145745"/>
    <lineage>
        <taxon>Viruses</taxon>
        <taxon>Monodnaviria</taxon>
        <taxon>Sangervirae</taxon>
        <taxon>Phixviricota</taxon>
        <taxon>Malgrandaviricetes</taxon>
        <taxon>Petitvirales</taxon>
        <taxon>Microviridae</taxon>
        <taxon>Microvirus</taxon>
    </lineage>
</organism>
<reference evidence="1" key="1">
    <citation type="submission" date="2024-03" db="EMBL/GenBank/DDBJ databases">
        <title>Diverse circular DNA viruses in blood, oral, and fecal samples of captive lemurs.</title>
        <authorList>
            <person name="Paietta E.N."/>
            <person name="Kraberger S."/>
            <person name="Lund M.C."/>
            <person name="Custer J.M."/>
            <person name="Vargas K.M."/>
            <person name="Ehmke E.E."/>
            <person name="Yoder A.D."/>
            <person name="Varsani A."/>
        </authorList>
    </citation>
    <scope>NUCLEOTIDE SEQUENCE</scope>
    <source>
        <strain evidence="1">Duke_27FF_1288</strain>
    </source>
</reference>
<evidence type="ECO:0000313" key="1">
    <source>
        <dbReference type="EMBL" id="XCD07264.1"/>
    </source>
</evidence>
<proteinExistence type="predicted"/>
<protein>
    <submittedName>
        <fullName evidence="1">DNA pilot protein</fullName>
    </submittedName>
</protein>